<organism evidence="3 4">
    <name type="scientific">Crassostrea virginica</name>
    <name type="common">Eastern oyster</name>
    <dbReference type="NCBI Taxonomy" id="6565"/>
    <lineage>
        <taxon>Eukaryota</taxon>
        <taxon>Metazoa</taxon>
        <taxon>Spiralia</taxon>
        <taxon>Lophotrochozoa</taxon>
        <taxon>Mollusca</taxon>
        <taxon>Bivalvia</taxon>
        <taxon>Autobranchia</taxon>
        <taxon>Pteriomorphia</taxon>
        <taxon>Ostreida</taxon>
        <taxon>Ostreoidea</taxon>
        <taxon>Ostreidae</taxon>
        <taxon>Crassostrea</taxon>
    </lineage>
</organism>
<evidence type="ECO:0000313" key="4">
    <source>
        <dbReference type="RefSeq" id="XP_022336037.1"/>
    </source>
</evidence>
<dbReference type="Proteomes" id="UP000694844">
    <property type="component" value="Chromosome 5"/>
</dbReference>
<dbReference type="InterPro" id="IPR050792">
    <property type="entry name" value="ADP-ribosylglycohydrolase"/>
</dbReference>
<dbReference type="AlphaFoldDB" id="A0A8B8E604"/>
<proteinExistence type="predicted"/>
<keyword evidence="1" id="KW-0479">Metal-binding</keyword>
<dbReference type="SUPFAM" id="SSF101478">
    <property type="entry name" value="ADP-ribosylglycohydrolase"/>
    <property type="match status" value="1"/>
</dbReference>
<dbReference type="OrthoDB" id="2021138at2759"/>
<dbReference type="Pfam" id="PF03747">
    <property type="entry name" value="ADP_ribosyl_GH"/>
    <property type="match status" value="1"/>
</dbReference>
<dbReference type="InterPro" id="IPR005502">
    <property type="entry name" value="Ribosyl_crysJ1"/>
</dbReference>
<feature type="binding site" evidence="1">
    <location>
        <position position="302"/>
    </location>
    <ligand>
        <name>Mg(2+)</name>
        <dbReference type="ChEBI" id="CHEBI:18420"/>
        <label>2</label>
    </ligand>
</feature>
<feature type="binding site" evidence="1">
    <location>
        <position position="75"/>
    </location>
    <ligand>
        <name>Mg(2+)</name>
        <dbReference type="ChEBI" id="CHEBI:18420"/>
        <label>1</label>
    </ligand>
</feature>
<protein>
    <submittedName>
        <fullName evidence="4">Uncharacterized protein LOC111132511</fullName>
    </submittedName>
</protein>
<gene>
    <name evidence="4" type="primary">LOC111132511</name>
</gene>
<dbReference type="PANTHER" id="PTHR16222">
    <property type="entry name" value="ADP-RIBOSYLGLYCOHYDROLASE"/>
    <property type="match status" value="1"/>
</dbReference>
<keyword evidence="1" id="KW-0460">Magnesium</keyword>
<feature type="binding site" evidence="1">
    <location>
        <position position="300"/>
    </location>
    <ligand>
        <name>Mg(2+)</name>
        <dbReference type="ChEBI" id="CHEBI:18420"/>
        <label>1</label>
    </ligand>
</feature>
<feature type="binding site" evidence="1">
    <location>
        <position position="74"/>
    </location>
    <ligand>
        <name>Mg(2+)</name>
        <dbReference type="ChEBI" id="CHEBI:18420"/>
        <label>1</label>
    </ligand>
</feature>
<feature type="region of interest" description="Disordered" evidence="2">
    <location>
        <begin position="353"/>
        <end position="383"/>
    </location>
</feature>
<name>A0A8B8E604_CRAVI</name>
<sequence length="412" mass="46834">MSSSSLVLGEEEQTRIKAVLYGQCIGDAIGLLTEFLSKEEAKEFYNSVKKKLEYKHKELPGDIHRNRWKVGDWTDDSDQMLLILMSITDNKGKVDYKDVARRLKNWMRHGYPEFGDHVGLGIGTTTHAVLHHKDYEEDPHSCSELVWRNKYCKIAPNGAVMRTSVVGVHQFRDLEKVAQNASDLARITHHDHRCQASAVAVSVAIAMMLQKDKKHLDMRGHYKVDKIIKDTYDIAVKYIVIEEQKEELLSYLKCTDIKKLKLDEQERIGYTFKSLGAAFWAFKQKDFRKAITKIVMQGGDADSNACVAGAMLGCKLGLEAIPQSWREGLLHKEWLDQRIARYICMTNGEDVESMESNSETLATDPSVEEKENLKAEGSQSIGNVPTQPEQITICILGKRNLFRRCLILPFPN</sequence>
<feature type="binding site" evidence="1">
    <location>
        <position position="76"/>
    </location>
    <ligand>
        <name>Mg(2+)</name>
        <dbReference type="ChEBI" id="CHEBI:18420"/>
        <label>1</label>
    </ligand>
</feature>
<dbReference type="GeneID" id="111132511"/>
<evidence type="ECO:0000313" key="3">
    <source>
        <dbReference type="Proteomes" id="UP000694844"/>
    </source>
</evidence>
<comment type="cofactor">
    <cofactor evidence="1">
        <name>Mg(2+)</name>
        <dbReference type="ChEBI" id="CHEBI:18420"/>
    </cofactor>
    <text evidence="1">Binds 2 magnesium ions per subunit.</text>
</comment>
<feature type="binding site" evidence="1">
    <location>
        <position position="303"/>
    </location>
    <ligand>
        <name>Mg(2+)</name>
        <dbReference type="ChEBI" id="CHEBI:18420"/>
        <label>1</label>
    </ligand>
</feature>
<dbReference type="GO" id="GO:0046872">
    <property type="term" value="F:metal ion binding"/>
    <property type="evidence" value="ECO:0007669"/>
    <property type="project" value="UniProtKB-KW"/>
</dbReference>
<feature type="compositionally biased region" description="Polar residues" evidence="2">
    <location>
        <begin position="354"/>
        <end position="363"/>
    </location>
</feature>
<reference evidence="4" key="1">
    <citation type="submission" date="2025-08" db="UniProtKB">
        <authorList>
            <consortium name="RefSeq"/>
        </authorList>
    </citation>
    <scope>IDENTIFICATION</scope>
    <source>
        <tissue evidence="4">Whole sample</tissue>
    </source>
</reference>
<dbReference type="Gene3D" id="1.10.4080.10">
    <property type="entry name" value="ADP-ribosylation/Crystallin J1"/>
    <property type="match status" value="1"/>
</dbReference>
<feature type="non-terminal residue" evidence="4">
    <location>
        <position position="412"/>
    </location>
</feature>
<accession>A0A8B8E604</accession>
<keyword evidence="3" id="KW-1185">Reference proteome</keyword>
<dbReference type="KEGG" id="cvn:111132511"/>
<evidence type="ECO:0000256" key="2">
    <source>
        <dbReference type="SAM" id="MobiDB-lite"/>
    </source>
</evidence>
<dbReference type="RefSeq" id="XP_022336037.1">
    <property type="nucleotide sequence ID" value="XM_022480329.1"/>
</dbReference>
<evidence type="ECO:0000256" key="1">
    <source>
        <dbReference type="PIRSR" id="PIRSR605502-1"/>
    </source>
</evidence>
<dbReference type="PANTHER" id="PTHR16222:SF40">
    <property type="entry name" value="ADP-RIBOSYLGLYCOHYDROLASE"/>
    <property type="match status" value="1"/>
</dbReference>
<dbReference type="InterPro" id="IPR036705">
    <property type="entry name" value="Ribosyl_crysJ1_sf"/>
</dbReference>